<reference evidence="2" key="1">
    <citation type="submission" date="2022-11" db="UniProtKB">
        <authorList>
            <consortium name="WormBaseParasite"/>
        </authorList>
    </citation>
    <scope>IDENTIFICATION</scope>
</reference>
<dbReference type="Proteomes" id="UP000887574">
    <property type="component" value="Unplaced"/>
</dbReference>
<dbReference type="WBParaSite" id="jg18619">
    <property type="protein sequence ID" value="jg18619"/>
    <property type="gene ID" value="jg18619"/>
</dbReference>
<accession>A0A915DF89</accession>
<keyword evidence="1" id="KW-1185">Reference proteome</keyword>
<organism evidence="1 2">
    <name type="scientific">Ditylenchus dipsaci</name>
    <dbReference type="NCBI Taxonomy" id="166011"/>
    <lineage>
        <taxon>Eukaryota</taxon>
        <taxon>Metazoa</taxon>
        <taxon>Ecdysozoa</taxon>
        <taxon>Nematoda</taxon>
        <taxon>Chromadorea</taxon>
        <taxon>Rhabditida</taxon>
        <taxon>Tylenchina</taxon>
        <taxon>Tylenchomorpha</taxon>
        <taxon>Sphaerularioidea</taxon>
        <taxon>Anguinidae</taxon>
        <taxon>Anguininae</taxon>
        <taxon>Ditylenchus</taxon>
    </lineage>
</organism>
<sequence length="90" mass="10040">MSLLWKIPLEGDEEGFLCTKMSLKEANCNVCQANIKLSNAGPTNLKVHLAKHPAYQKQLGVMENAEETKKETMKQGLEKFVVRGTGNHCH</sequence>
<proteinExistence type="predicted"/>
<evidence type="ECO:0000313" key="1">
    <source>
        <dbReference type="Proteomes" id="UP000887574"/>
    </source>
</evidence>
<name>A0A915DF89_9BILA</name>
<evidence type="ECO:0000313" key="2">
    <source>
        <dbReference type="WBParaSite" id="jg18619"/>
    </source>
</evidence>
<dbReference type="AlphaFoldDB" id="A0A915DF89"/>
<protein>
    <submittedName>
        <fullName evidence="2">BED-type domain-containing protein</fullName>
    </submittedName>
</protein>